<dbReference type="InterPro" id="IPR013943">
    <property type="entry name" value="Pet127"/>
</dbReference>
<organism evidence="2 3">
    <name type="scientific">Smittium mucronatum</name>
    <dbReference type="NCBI Taxonomy" id="133383"/>
    <lineage>
        <taxon>Eukaryota</taxon>
        <taxon>Fungi</taxon>
        <taxon>Fungi incertae sedis</taxon>
        <taxon>Zoopagomycota</taxon>
        <taxon>Kickxellomycotina</taxon>
        <taxon>Harpellomycetes</taxon>
        <taxon>Harpellales</taxon>
        <taxon>Legeriomycetaceae</taxon>
        <taxon>Smittium</taxon>
    </lineage>
</organism>
<evidence type="ECO:0000256" key="1">
    <source>
        <dbReference type="SAM" id="MobiDB-lite"/>
    </source>
</evidence>
<evidence type="ECO:0000313" key="2">
    <source>
        <dbReference type="EMBL" id="OLY80157.1"/>
    </source>
</evidence>
<feature type="compositionally biased region" description="Basic residues" evidence="1">
    <location>
        <begin position="105"/>
        <end position="123"/>
    </location>
</feature>
<reference evidence="2 3" key="1">
    <citation type="journal article" date="2016" name="Mol. Biol. Evol.">
        <title>Genome-Wide Survey of Gut Fungi (Harpellales) Reveals the First Horizontally Transferred Ubiquitin Gene from a Mosquito Host.</title>
        <authorList>
            <person name="Wang Y."/>
            <person name="White M.M."/>
            <person name="Kvist S."/>
            <person name="Moncalvo J.M."/>
        </authorList>
    </citation>
    <scope>NUCLEOTIDE SEQUENCE [LARGE SCALE GENOMIC DNA]</scope>
    <source>
        <strain evidence="2 3">ALG-7-W6</strain>
    </source>
</reference>
<dbReference type="GO" id="GO:0005740">
    <property type="term" value="C:mitochondrial envelope"/>
    <property type="evidence" value="ECO:0007669"/>
    <property type="project" value="TreeGrafter"/>
</dbReference>
<dbReference type="OrthoDB" id="10249045at2759"/>
<feature type="compositionally biased region" description="Basic residues" evidence="1">
    <location>
        <begin position="79"/>
        <end position="90"/>
    </location>
</feature>
<comment type="caution">
    <text evidence="2">The sequence shown here is derived from an EMBL/GenBank/DDBJ whole genome shotgun (WGS) entry which is preliminary data.</text>
</comment>
<dbReference type="Pfam" id="PF08634">
    <property type="entry name" value="Pet127"/>
    <property type="match status" value="1"/>
</dbReference>
<dbReference type="Proteomes" id="UP000187455">
    <property type="component" value="Unassembled WGS sequence"/>
</dbReference>
<sequence>MSFIKYLSRRFHVKITRTNNEFPRSNLKTAKPIVLLSRYKSELTENINKFTPKLTNQILVPIPYTQYISSTSSVEILKSKPKRPPKRNKKVLVSTKNPLKSTPKALKKKTNPIKSSKGARKSTKVLVVSNNPTSKLKIVNKSVIRVVKSSSIDPNKKSSFKSSEKSVSQSNTEISSDPFVNSNVFLNALDSSNSLQASSNISETAQILSRSAGNPSEFNLDSQKNANSHSVSIKTSPESNRKHSSYKTPLKWVPMDIKRHKLKSINSDSIERVPKLAHGLDEILFKPGYHFLKDPKTGVYSYPQFLNTITQPEDFDYSKLTPFIRPSQDIALHDYASSFKKKYVGSTSSMTAVMSQLYFLISNFKSADTHNFSDEFINEPKKFTRASRFPASIRLTRRDNIYSVDADKSFDTGNILMSLGKSMEKMLVSEQDEYEKFIKASLVEPSDNTEESYIYSTFNDFLLRSQLDCRDPRLKKSTFDLKTRAVVAIRLDIENYKETRGYQIVKDLGLLQSFEREYYDLIRSAFLKYNFQTRIGHMDGVFVAYHNTATIHGFQYISTKDMDKRLFGNTITGNFSFNSILVLYNNILNFVTENFPDKNSGDLTLWVEILNSKPNEDPEFSNSEPNEELSDSKPSQDISETTSDESSSSEKQNLDSILTESEYEIDPLSEIHKYSIKTRVYINDILFDGGYILNSNSDKVHISWSITEVHMSQPREVYKQFRNWQRTYFSRGRSKNNSNPFIKLLRRISKSGSQLYVTPEK</sequence>
<evidence type="ECO:0000313" key="3">
    <source>
        <dbReference type="Proteomes" id="UP000187455"/>
    </source>
</evidence>
<feature type="region of interest" description="Disordered" evidence="1">
    <location>
        <begin position="206"/>
        <end position="247"/>
    </location>
</feature>
<dbReference type="PANTHER" id="PTHR31014">
    <property type="entry name" value="MITOCHONDRIAL TRANSLATION SYSTEM COMPONENT PET127-RELATED"/>
    <property type="match status" value="1"/>
</dbReference>
<dbReference type="EMBL" id="LSSL01003716">
    <property type="protein sequence ID" value="OLY80157.1"/>
    <property type="molecule type" value="Genomic_DNA"/>
</dbReference>
<protein>
    <submittedName>
        <fullName evidence="2">mRNA degradation protein</fullName>
    </submittedName>
</protein>
<feature type="region of interest" description="Disordered" evidence="1">
    <location>
        <begin position="153"/>
        <end position="173"/>
    </location>
</feature>
<name>A0A1R0GTD2_9FUNG</name>
<accession>A0A1R0GTD2</accession>
<proteinExistence type="predicted"/>
<feature type="region of interest" description="Disordered" evidence="1">
    <location>
        <begin position="615"/>
        <end position="655"/>
    </location>
</feature>
<dbReference type="PANTHER" id="PTHR31014:SF0">
    <property type="entry name" value="MITOCHONDRIAL TRANSLATION SYSTEM COMPONENT PET127-RELATED"/>
    <property type="match status" value="1"/>
</dbReference>
<dbReference type="GO" id="GO:0000964">
    <property type="term" value="P:mitochondrial RNA 5'-end processing"/>
    <property type="evidence" value="ECO:0007669"/>
    <property type="project" value="TreeGrafter"/>
</dbReference>
<feature type="compositionally biased region" description="Polar residues" evidence="1">
    <location>
        <begin position="206"/>
        <end position="238"/>
    </location>
</feature>
<feature type="compositionally biased region" description="Low complexity" evidence="1">
    <location>
        <begin position="639"/>
        <end position="650"/>
    </location>
</feature>
<dbReference type="STRING" id="133383.A0A1R0GTD2"/>
<feature type="region of interest" description="Disordered" evidence="1">
    <location>
        <begin position="78"/>
        <end position="123"/>
    </location>
</feature>
<gene>
    <name evidence="2" type="ORF">AYI68_g5748</name>
</gene>
<dbReference type="AlphaFoldDB" id="A0A1R0GTD2"/>
<keyword evidence="3" id="KW-1185">Reference proteome</keyword>